<dbReference type="Pfam" id="PF00480">
    <property type="entry name" value="ROK"/>
    <property type="match status" value="1"/>
</dbReference>
<dbReference type="Gene3D" id="1.10.10.10">
    <property type="entry name" value="Winged helix-like DNA-binding domain superfamily/Winged helix DNA-binding domain"/>
    <property type="match status" value="1"/>
</dbReference>
<dbReference type="EMBL" id="JAAZWO010000052">
    <property type="protein sequence ID" value="MBC2400149.1"/>
    <property type="molecule type" value="Genomic_DNA"/>
</dbReference>
<keyword evidence="5" id="KW-1185">Reference proteome</keyword>
<dbReference type="InterPro" id="IPR036388">
    <property type="entry name" value="WH-like_DNA-bd_sf"/>
</dbReference>
<sequence>MYEKASNIDVKRINRNRIFRLIYNNEKISKQDIAYRLGMSLPTVTQNLKILKEQGLIEEDGVLESTGGRKAKAISCIKNARFAVGLNITKNHISIVLINLNGDIVKKARISKSFKNEKEYFKEIGTLVTSFTNKYETYKSKILGVGIAVPGILSEDKQTIVYSHVLGLVKEKCENFGEFIPYPYILCNDANAAGIAEMWDVEALKNVVYLFLSSSVGGSIILNNKLYVGENQRSGEVGHMTIVPNGRSCYCGKKGCVDSYCTSNVLSTSANGNLNDFFKLLEQGSKKHEKIWSEYLEYLTITINNLRMLFDCDVILGGDVGAYMDKYIYHLKSLLSMRNTFEADGEYLKICKYKIEATAVGAAMIHIKNFINTI</sequence>
<organism evidence="4 5">
    <name type="scientific">Clostridium tetanomorphum</name>
    <dbReference type="NCBI Taxonomy" id="1553"/>
    <lineage>
        <taxon>Bacteria</taxon>
        <taxon>Bacillati</taxon>
        <taxon>Bacillota</taxon>
        <taxon>Clostridia</taxon>
        <taxon>Eubacteriales</taxon>
        <taxon>Clostridiaceae</taxon>
        <taxon>Clostridium</taxon>
    </lineage>
</organism>
<dbReference type="InterPro" id="IPR036390">
    <property type="entry name" value="WH_DNA-bd_sf"/>
</dbReference>
<comment type="caution">
    <text evidence="4">The sequence shown here is derived from an EMBL/GenBank/DDBJ whole genome shotgun (WGS) entry which is preliminary data.</text>
</comment>
<dbReference type="Gene3D" id="3.30.420.40">
    <property type="match status" value="2"/>
</dbReference>
<dbReference type="Pfam" id="PF13412">
    <property type="entry name" value="HTH_24"/>
    <property type="match status" value="1"/>
</dbReference>
<comment type="function">
    <text evidence="1">Transcriptional repressor of xylose-utilizing enzymes.</text>
</comment>
<evidence type="ECO:0000256" key="3">
    <source>
        <dbReference type="ARBA" id="ARBA00022629"/>
    </source>
</evidence>
<dbReference type="InterPro" id="IPR000600">
    <property type="entry name" value="ROK"/>
</dbReference>
<keyword evidence="3" id="KW-0119">Carbohydrate metabolism</keyword>
<comment type="similarity">
    <text evidence="2">Belongs to the ROK (NagC/XylR) family.</text>
</comment>
<proteinExistence type="inferred from homology"/>
<dbReference type="PANTHER" id="PTHR18964">
    <property type="entry name" value="ROK (REPRESSOR, ORF, KINASE) FAMILY"/>
    <property type="match status" value="1"/>
</dbReference>
<evidence type="ECO:0000313" key="5">
    <source>
        <dbReference type="Proteomes" id="UP000563151"/>
    </source>
</evidence>
<dbReference type="SUPFAM" id="SSF53067">
    <property type="entry name" value="Actin-like ATPase domain"/>
    <property type="match status" value="1"/>
</dbReference>
<evidence type="ECO:0000256" key="2">
    <source>
        <dbReference type="ARBA" id="ARBA00006479"/>
    </source>
</evidence>
<dbReference type="InterPro" id="IPR043129">
    <property type="entry name" value="ATPase_NBD"/>
</dbReference>
<protein>
    <submittedName>
        <fullName evidence="4">ROK family protein</fullName>
    </submittedName>
</protein>
<dbReference type="PANTHER" id="PTHR18964:SF110">
    <property type="entry name" value="TRANSCRIPTIONAL REGULATOR, XYLR-RELATED"/>
    <property type="match status" value="1"/>
</dbReference>
<dbReference type="AlphaFoldDB" id="A0A923J2N9"/>
<gene>
    <name evidence="4" type="ORF">HGG79_20690</name>
</gene>
<keyword evidence="3" id="KW-0859">Xylose metabolism</keyword>
<evidence type="ECO:0000313" key="4">
    <source>
        <dbReference type="EMBL" id="MBC2400149.1"/>
    </source>
</evidence>
<name>A0A923J2N9_CLOTT</name>
<dbReference type="SUPFAM" id="SSF46785">
    <property type="entry name" value="Winged helix' DNA-binding domain"/>
    <property type="match status" value="1"/>
</dbReference>
<dbReference type="GO" id="GO:0042732">
    <property type="term" value="P:D-xylose metabolic process"/>
    <property type="evidence" value="ECO:0007669"/>
    <property type="project" value="UniProtKB-KW"/>
</dbReference>
<dbReference type="Proteomes" id="UP000563151">
    <property type="component" value="Unassembled WGS sequence"/>
</dbReference>
<evidence type="ECO:0000256" key="1">
    <source>
        <dbReference type="ARBA" id="ARBA00002486"/>
    </source>
</evidence>
<accession>A0A923J2N9</accession>
<reference evidence="4 5" key="1">
    <citation type="submission" date="2020-04" db="EMBL/GenBank/DDBJ databases">
        <title>Genomic insights into acetone-butanol-ethanol (ABE) fermentation by sequencing solventogenic clostridia strains.</title>
        <authorList>
            <person name="Brown S."/>
        </authorList>
    </citation>
    <scope>NUCLEOTIDE SEQUENCE [LARGE SCALE GENOMIC DNA]</scope>
    <source>
        <strain evidence="4 5">DJ011</strain>
    </source>
</reference>